<dbReference type="PANTHER" id="PTHR38046:SF1">
    <property type="entry name" value="CRYPTIC LOCI REGULATOR 2"/>
    <property type="match status" value="1"/>
</dbReference>
<evidence type="ECO:0000259" key="2">
    <source>
        <dbReference type="Pfam" id="PF10383"/>
    </source>
</evidence>
<feature type="compositionally biased region" description="Basic residues" evidence="1">
    <location>
        <begin position="200"/>
        <end position="216"/>
    </location>
</feature>
<sequence>MSVRRLGNQHTLPDNPQWLEFPRSDGSKATWPRNTEKVVDHEGQVNFMRTVGIDESLCIHWRKHVGTQVAKALGKPGAWLLLNEFTDVFTPKLSEGPNYVLKDWPTDYCMFDHNKGKESNPRHDPYLYGTTLAPKFRSANEFVPHAIWLFTDETLNKLNCECKYCSKKSQRLVSESFGLSQKRSVGSPTPSAVRSNKLRERQKKPQPLPKKKPYTAVRRALRAPKRVPGPKQVVVPERSNDVHQSLRKSDVFRPRLFRQDELIWCAINPPISSSSGVAESSIPFWPGIVEDLNLKAVPITMESASANGDSPAWKVQQWTIYKVKLLGCNHFCSVTDMEALPYLAYAPSEALLQGLRDELVHLASDMPLEEMEVDKLDQLYDFDPTGSNLVNDLSRYRKAVAPYTLAVQIASQIASYWTPTDEWDYKFTIPPSIPQPTPQAVPDQSQSLHTLISAAMASNAHQQPPPPPPQQSQLPYQPPDASGNSSLPPEELRSLQPDSFGQYAWPTSIPRTVTQLRYQGMWWGAERIWTDELVRLKMSREQFAPNGSAQVFPPSGPSSTTVQEDQNMFKDKMDDTRLLGARQKGLFMKLDGIFVVDAQGPDGTILKECRASGMLYELADDDWVEPSPPGITPDIKGKGKARDEGDVPSPVSATPAQDLVSQTTSQTVPSFGPNGQTGPEFMQGPSPLKPPPLPNPNPSVPTSETVADVLSQTTKVDTAAPQQDGIKDKSQVSRPVLSLTNDLPPPPEGFKFRSIVPDGNEVVVSVSLISGRYYPGLFEHPLLKNPLETALAAQRNQVPMIENRRLWALEGLMPGAFQSMDPSEWRPNRNLMFNEAIADAKQHFAQKWSEMKNTRVLIEQDHGVDADAEGDVDMEDLFGESASTAGR</sequence>
<feature type="compositionally biased region" description="Polar residues" evidence="1">
    <location>
        <begin position="178"/>
        <end position="194"/>
    </location>
</feature>
<feature type="domain" description="Cryptic loci regulator 2 C-terminal" evidence="2">
    <location>
        <begin position="518"/>
        <end position="633"/>
    </location>
</feature>
<feature type="compositionally biased region" description="Basic and acidic residues" evidence="1">
    <location>
        <begin position="635"/>
        <end position="645"/>
    </location>
</feature>
<gene>
    <name evidence="4" type="ORF">GFSPODELE1_LOCUS10056</name>
</gene>
<feature type="region of interest" description="Disordered" evidence="1">
    <location>
        <begin position="458"/>
        <end position="500"/>
    </location>
</feature>
<dbReference type="Proteomes" id="UP001497453">
    <property type="component" value="Chromosome 8"/>
</dbReference>
<dbReference type="InterPro" id="IPR038986">
    <property type="entry name" value="Clr2"/>
</dbReference>
<feature type="compositionally biased region" description="Polar residues" evidence="1">
    <location>
        <begin position="651"/>
        <end position="677"/>
    </location>
</feature>
<dbReference type="InterPro" id="IPR018839">
    <property type="entry name" value="Tscrpt-silencing_Clr2_C"/>
</dbReference>
<evidence type="ECO:0000313" key="4">
    <source>
        <dbReference type="EMBL" id="CAL1715093.1"/>
    </source>
</evidence>
<feature type="region of interest" description="Disordered" evidence="1">
    <location>
        <begin position="178"/>
        <end position="216"/>
    </location>
</feature>
<protein>
    <recommendedName>
        <fullName evidence="6">Cryptic loci regulator 2 N-terminal domain-containing protein</fullName>
    </recommendedName>
</protein>
<dbReference type="InterPro" id="IPR031915">
    <property type="entry name" value="Clr2_N"/>
</dbReference>
<accession>A0ABP1E775</accession>
<organism evidence="4 5">
    <name type="scientific">Somion occarium</name>
    <dbReference type="NCBI Taxonomy" id="3059160"/>
    <lineage>
        <taxon>Eukaryota</taxon>
        <taxon>Fungi</taxon>
        <taxon>Dikarya</taxon>
        <taxon>Basidiomycota</taxon>
        <taxon>Agaricomycotina</taxon>
        <taxon>Agaricomycetes</taxon>
        <taxon>Polyporales</taxon>
        <taxon>Cerrenaceae</taxon>
        <taxon>Somion</taxon>
    </lineage>
</organism>
<dbReference type="Pfam" id="PF10383">
    <property type="entry name" value="Clr2"/>
    <property type="match status" value="1"/>
</dbReference>
<evidence type="ECO:0000313" key="5">
    <source>
        <dbReference type="Proteomes" id="UP001497453"/>
    </source>
</evidence>
<evidence type="ECO:0000256" key="1">
    <source>
        <dbReference type="SAM" id="MobiDB-lite"/>
    </source>
</evidence>
<feature type="domain" description="Cryptic loci regulator 2 N-terminal" evidence="3">
    <location>
        <begin position="99"/>
        <end position="165"/>
    </location>
</feature>
<feature type="region of interest" description="Disordered" evidence="1">
    <location>
        <begin position="623"/>
        <end position="744"/>
    </location>
</feature>
<feature type="region of interest" description="Disordered" evidence="1">
    <location>
        <begin position="1"/>
        <end position="30"/>
    </location>
</feature>
<name>A0ABP1E775_9APHY</name>
<evidence type="ECO:0000259" key="3">
    <source>
        <dbReference type="Pfam" id="PF16761"/>
    </source>
</evidence>
<feature type="compositionally biased region" description="Pro residues" evidence="1">
    <location>
        <begin position="687"/>
        <end position="699"/>
    </location>
</feature>
<keyword evidence="5" id="KW-1185">Reference proteome</keyword>
<feature type="compositionally biased region" description="Polar residues" evidence="1">
    <location>
        <begin position="702"/>
        <end position="716"/>
    </location>
</feature>
<dbReference type="Pfam" id="PF16761">
    <property type="entry name" value="Clr2_transil"/>
    <property type="match status" value="1"/>
</dbReference>
<dbReference type="EMBL" id="OZ037951">
    <property type="protein sequence ID" value="CAL1715093.1"/>
    <property type="molecule type" value="Genomic_DNA"/>
</dbReference>
<evidence type="ECO:0008006" key="6">
    <source>
        <dbReference type="Google" id="ProtNLM"/>
    </source>
</evidence>
<proteinExistence type="predicted"/>
<dbReference type="PANTHER" id="PTHR38046">
    <property type="entry name" value="CRYPTIC LOCI REGULATOR 2"/>
    <property type="match status" value="1"/>
</dbReference>
<reference evidence="5" key="1">
    <citation type="submission" date="2024-04" db="EMBL/GenBank/DDBJ databases">
        <authorList>
            <person name="Shaw F."/>
            <person name="Minotto A."/>
        </authorList>
    </citation>
    <scope>NUCLEOTIDE SEQUENCE [LARGE SCALE GENOMIC DNA]</scope>
</reference>